<reference evidence="1" key="1">
    <citation type="submission" date="2022-08" db="EMBL/GenBank/DDBJ databases">
        <authorList>
            <person name="Kallberg Y."/>
            <person name="Tangrot J."/>
            <person name="Rosling A."/>
        </authorList>
    </citation>
    <scope>NUCLEOTIDE SEQUENCE</scope>
    <source>
        <strain evidence="1">Wild A</strain>
    </source>
</reference>
<comment type="caution">
    <text evidence="1">The sequence shown here is derived from an EMBL/GenBank/DDBJ whole genome shotgun (WGS) entry which is preliminary data.</text>
</comment>
<organism evidence="1 2">
    <name type="scientific">Funneliformis geosporum</name>
    <dbReference type="NCBI Taxonomy" id="1117311"/>
    <lineage>
        <taxon>Eukaryota</taxon>
        <taxon>Fungi</taxon>
        <taxon>Fungi incertae sedis</taxon>
        <taxon>Mucoromycota</taxon>
        <taxon>Glomeromycotina</taxon>
        <taxon>Glomeromycetes</taxon>
        <taxon>Glomerales</taxon>
        <taxon>Glomeraceae</taxon>
        <taxon>Funneliformis</taxon>
    </lineage>
</organism>
<dbReference type="AlphaFoldDB" id="A0A9W4SG71"/>
<evidence type="ECO:0000313" key="1">
    <source>
        <dbReference type="EMBL" id="CAI2168436.1"/>
    </source>
</evidence>
<dbReference type="Proteomes" id="UP001153678">
    <property type="component" value="Unassembled WGS sequence"/>
</dbReference>
<protein>
    <submittedName>
        <fullName evidence="1">3128_t:CDS:1</fullName>
    </submittedName>
</protein>
<evidence type="ECO:0000313" key="2">
    <source>
        <dbReference type="Proteomes" id="UP001153678"/>
    </source>
</evidence>
<sequence length="355" mass="41358">MSNNKIVGPDTSGMPYFTLTANLTPQELASASTALLDAVNSRPKLTQAYRMEVKFLQNSAEFRICLDTVVWYDCYLRVDPDLNKVVEMARKYISTTRREIPPDEDGPFVIDYQEIEKEKAYIRCTRPHNIKNPESKCKYDHPTLICNGNVITRDGRETTCNYYFPSKLTVQELSTKEFVILLRREPIRELLMLPLPIKNKDNFNHFDNETLVKNSDFWSDLLKQQQSLTFYSIALNYGRWETQQSHDKYAQACHAHVHLYFNRETWESLKNIVKSREIIAKMNARKYPGPNYLLKDCMELEQQRLQSAEHQNMLNINNSLVNTINNNFNSLINTINNNNNTLVNAIEKLSKKLDV</sequence>
<dbReference type="OrthoDB" id="2412688at2759"/>
<proteinExistence type="predicted"/>
<gene>
    <name evidence="1" type="ORF">FWILDA_LOCUS3580</name>
</gene>
<name>A0A9W4SG71_9GLOM</name>
<accession>A0A9W4SG71</accession>
<dbReference type="EMBL" id="CAMKVN010000486">
    <property type="protein sequence ID" value="CAI2168436.1"/>
    <property type="molecule type" value="Genomic_DNA"/>
</dbReference>
<keyword evidence="2" id="KW-1185">Reference proteome</keyword>